<dbReference type="EMBL" id="SPNV01000123">
    <property type="protein sequence ID" value="KAF5860659.1"/>
    <property type="molecule type" value="Genomic_DNA"/>
</dbReference>
<reference evidence="1 2" key="1">
    <citation type="submission" date="2019-04" db="EMBL/GenBank/DDBJ databases">
        <title>Aspergillus burnettii sp. nov., novel species from soil in southeast Queensland.</title>
        <authorList>
            <person name="Gilchrist C.L.M."/>
            <person name="Pitt J.I."/>
            <person name="Lange L."/>
            <person name="Lacey H.J."/>
            <person name="Vuong D."/>
            <person name="Midgley D.J."/>
            <person name="Greenfield P."/>
            <person name="Bradbury M."/>
            <person name="Lacey E."/>
            <person name="Busk P.K."/>
            <person name="Pilgaard B."/>
            <person name="Chooi Y.H."/>
            <person name="Piggott A.M."/>
        </authorList>
    </citation>
    <scope>NUCLEOTIDE SEQUENCE [LARGE SCALE GENOMIC DNA]</scope>
    <source>
        <strain evidence="1 2">FRR 5400</strain>
    </source>
</reference>
<gene>
    <name evidence="1" type="ORF">ETB97_001292</name>
</gene>
<accession>A0A8H6A5S5</accession>
<dbReference type="Proteomes" id="UP000541154">
    <property type="component" value="Unassembled WGS sequence"/>
</dbReference>
<evidence type="ECO:0000313" key="2">
    <source>
        <dbReference type="Proteomes" id="UP000541154"/>
    </source>
</evidence>
<sequence length="97" mass="10649">MATPANSEAKADVFLGVARELQLHLKDNTPESLSVTSDVLHALYEDPSCLPPVTDSSIRRQMAAHGAELWNISFQKILADESNTLSKGMTLDTFVYK</sequence>
<organism evidence="1 2">
    <name type="scientific">Petromyces alliaceus</name>
    <name type="common">Aspergillus alliaceus</name>
    <dbReference type="NCBI Taxonomy" id="209559"/>
    <lineage>
        <taxon>Eukaryota</taxon>
        <taxon>Fungi</taxon>
        <taxon>Dikarya</taxon>
        <taxon>Ascomycota</taxon>
        <taxon>Pezizomycotina</taxon>
        <taxon>Eurotiomycetes</taxon>
        <taxon>Eurotiomycetidae</taxon>
        <taxon>Eurotiales</taxon>
        <taxon>Aspergillaceae</taxon>
        <taxon>Aspergillus</taxon>
        <taxon>Aspergillus subgen. Circumdati</taxon>
    </lineage>
</organism>
<name>A0A8H6A5S5_PETAA</name>
<evidence type="ECO:0000313" key="1">
    <source>
        <dbReference type="EMBL" id="KAF5860659.1"/>
    </source>
</evidence>
<protein>
    <submittedName>
        <fullName evidence="1">Uncharacterized protein</fullName>
    </submittedName>
</protein>
<dbReference type="AlphaFoldDB" id="A0A8H6A5S5"/>
<proteinExistence type="predicted"/>
<keyword evidence="2" id="KW-1185">Reference proteome</keyword>
<comment type="caution">
    <text evidence="1">The sequence shown here is derived from an EMBL/GenBank/DDBJ whole genome shotgun (WGS) entry which is preliminary data.</text>
</comment>